<protein>
    <recommendedName>
        <fullName evidence="3">Lipoprotein</fullName>
    </recommendedName>
</protein>
<evidence type="ECO:0000313" key="2">
    <source>
        <dbReference type="Proteomes" id="UP000198943"/>
    </source>
</evidence>
<dbReference type="AlphaFoldDB" id="A0A1G6JNS1"/>
<dbReference type="Proteomes" id="UP000198943">
    <property type="component" value="Unassembled WGS sequence"/>
</dbReference>
<accession>A0A1G6JNS1</accession>
<evidence type="ECO:0000313" key="1">
    <source>
        <dbReference type="EMBL" id="SDC20400.1"/>
    </source>
</evidence>
<proteinExistence type="predicted"/>
<sequence length="178" mass="20679">MSGFRYGMIATVLLFSACFLLGCTGGSSLSDLLPGNGPKTVGTDVKMPDITEFYFTYSSSTYPPEFQRYRFLEKNGAHLFHHEKREGNHWPLTEKDITVTGTKELSQAEWQQFFNYLKKGKVEKRKEHLEDGGRGPWMFLYWKGDKGKIQEYSFPSWDAQKSFEEFCIMLKNEQLKQQ</sequence>
<gene>
    <name evidence="1" type="ORF">SAMN04487864_103204</name>
</gene>
<keyword evidence="2" id="KW-1185">Reference proteome</keyword>
<dbReference type="PROSITE" id="PS51257">
    <property type="entry name" value="PROKAR_LIPOPROTEIN"/>
    <property type="match status" value="1"/>
</dbReference>
<name>A0A1G6JNS1_9FIRM</name>
<dbReference type="OrthoDB" id="3035162at2"/>
<dbReference type="RefSeq" id="WP_093729642.1">
    <property type="nucleotide sequence ID" value="NZ_FMYW01000003.1"/>
</dbReference>
<organism evidence="1 2">
    <name type="scientific">Succiniclasticum ruminis</name>
    <dbReference type="NCBI Taxonomy" id="40841"/>
    <lineage>
        <taxon>Bacteria</taxon>
        <taxon>Bacillati</taxon>
        <taxon>Bacillota</taxon>
        <taxon>Negativicutes</taxon>
        <taxon>Acidaminococcales</taxon>
        <taxon>Acidaminococcaceae</taxon>
        <taxon>Succiniclasticum</taxon>
    </lineage>
</organism>
<dbReference type="EMBL" id="FMYW01000003">
    <property type="protein sequence ID" value="SDC20400.1"/>
    <property type="molecule type" value="Genomic_DNA"/>
</dbReference>
<evidence type="ECO:0008006" key="3">
    <source>
        <dbReference type="Google" id="ProtNLM"/>
    </source>
</evidence>
<reference evidence="2" key="1">
    <citation type="submission" date="2016-10" db="EMBL/GenBank/DDBJ databases">
        <authorList>
            <person name="Varghese N."/>
            <person name="Submissions S."/>
        </authorList>
    </citation>
    <scope>NUCLEOTIDE SEQUENCE [LARGE SCALE GENOMIC DNA]</scope>
    <source>
        <strain evidence="2">DSM 11005</strain>
    </source>
</reference>